<organism evidence="1 2">
    <name type="scientific">Zizania palustris</name>
    <name type="common">Northern wild rice</name>
    <dbReference type="NCBI Taxonomy" id="103762"/>
    <lineage>
        <taxon>Eukaryota</taxon>
        <taxon>Viridiplantae</taxon>
        <taxon>Streptophyta</taxon>
        <taxon>Embryophyta</taxon>
        <taxon>Tracheophyta</taxon>
        <taxon>Spermatophyta</taxon>
        <taxon>Magnoliopsida</taxon>
        <taxon>Liliopsida</taxon>
        <taxon>Poales</taxon>
        <taxon>Poaceae</taxon>
        <taxon>BOP clade</taxon>
        <taxon>Oryzoideae</taxon>
        <taxon>Oryzeae</taxon>
        <taxon>Zizaniinae</taxon>
        <taxon>Zizania</taxon>
    </lineage>
</organism>
<protein>
    <submittedName>
        <fullName evidence="1">Uncharacterized protein</fullName>
    </submittedName>
</protein>
<sequence>MCSSPVGGMRVEALLGPCAGEEPKGSAQTACRCSSPAGGMRAAALLGYLLKEAAGKLSDRRMFPCVV</sequence>
<keyword evidence="2" id="KW-1185">Reference proteome</keyword>
<comment type="caution">
    <text evidence="1">The sequence shown here is derived from an EMBL/GenBank/DDBJ whole genome shotgun (WGS) entry which is preliminary data.</text>
</comment>
<accession>A0A8J5V242</accession>
<proteinExistence type="predicted"/>
<dbReference type="Proteomes" id="UP000729402">
    <property type="component" value="Unassembled WGS sequence"/>
</dbReference>
<dbReference type="EMBL" id="JAAALK010000290">
    <property type="protein sequence ID" value="KAG8047880.1"/>
    <property type="molecule type" value="Genomic_DNA"/>
</dbReference>
<gene>
    <name evidence="1" type="ORF">GUJ93_ZPchr0008g11910</name>
</gene>
<dbReference type="AlphaFoldDB" id="A0A8J5V242"/>
<name>A0A8J5V242_ZIZPA</name>
<reference evidence="1" key="1">
    <citation type="journal article" date="2021" name="bioRxiv">
        <title>Whole Genome Assembly and Annotation of Northern Wild Rice, Zizania palustris L., Supports a Whole Genome Duplication in the Zizania Genus.</title>
        <authorList>
            <person name="Haas M."/>
            <person name="Kono T."/>
            <person name="Macchietto M."/>
            <person name="Millas R."/>
            <person name="McGilp L."/>
            <person name="Shao M."/>
            <person name="Duquette J."/>
            <person name="Hirsch C.N."/>
            <person name="Kimball J."/>
        </authorList>
    </citation>
    <scope>NUCLEOTIDE SEQUENCE</scope>
    <source>
        <tissue evidence="1">Fresh leaf tissue</tissue>
    </source>
</reference>
<evidence type="ECO:0000313" key="1">
    <source>
        <dbReference type="EMBL" id="KAG8047880.1"/>
    </source>
</evidence>
<reference evidence="1" key="2">
    <citation type="submission" date="2021-02" db="EMBL/GenBank/DDBJ databases">
        <authorList>
            <person name="Kimball J.A."/>
            <person name="Haas M.W."/>
            <person name="Macchietto M."/>
            <person name="Kono T."/>
            <person name="Duquette J."/>
            <person name="Shao M."/>
        </authorList>
    </citation>
    <scope>NUCLEOTIDE SEQUENCE</scope>
    <source>
        <tissue evidence="1">Fresh leaf tissue</tissue>
    </source>
</reference>
<evidence type="ECO:0000313" key="2">
    <source>
        <dbReference type="Proteomes" id="UP000729402"/>
    </source>
</evidence>